<dbReference type="InterPro" id="IPR023299">
    <property type="entry name" value="ATPase_P-typ_cyto_dom_N"/>
</dbReference>
<feature type="transmembrane region" description="Helical" evidence="7">
    <location>
        <begin position="342"/>
        <end position="362"/>
    </location>
</feature>
<dbReference type="PANTHER" id="PTHR46594">
    <property type="entry name" value="P-TYPE CATION-TRANSPORTING ATPASE"/>
    <property type="match status" value="1"/>
</dbReference>
<evidence type="ECO:0000256" key="5">
    <source>
        <dbReference type="ARBA" id="ARBA00023136"/>
    </source>
</evidence>
<dbReference type="SUPFAM" id="SSF56784">
    <property type="entry name" value="HAD-like"/>
    <property type="match status" value="1"/>
</dbReference>
<dbReference type="AlphaFoldDB" id="A0A915NPA8"/>
<evidence type="ECO:0000256" key="6">
    <source>
        <dbReference type="SAM" id="MobiDB-lite"/>
    </source>
</evidence>
<keyword evidence="5 7" id="KW-0472">Membrane</keyword>
<dbReference type="GO" id="GO:0016887">
    <property type="term" value="F:ATP hydrolysis activity"/>
    <property type="evidence" value="ECO:0007669"/>
    <property type="project" value="InterPro"/>
</dbReference>
<evidence type="ECO:0000256" key="2">
    <source>
        <dbReference type="ARBA" id="ARBA00022692"/>
    </source>
</evidence>
<evidence type="ECO:0000256" key="1">
    <source>
        <dbReference type="ARBA" id="ARBA00004370"/>
    </source>
</evidence>
<dbReference type="PROSITE" id="PS00154">
    <property type="entry name" value="ATPASE_E1_E2"/>
    <property type="match status" value="1"/>
</dbReference>
<feature type="transmembrane region" description="Helical" evidence="7">
    <location>
        <begin position="314"/>
        <end position="336"/>
    </location>
</feature>
<dbReference type="GO" id="GO:0016020">
    <property type="term" value="C:membrane"/>
    <property type="evidence" value="ECO:0007669"/>
    <property type="project" value="UniProtKB-SubCell"/>
</dbReference>
<evidence type="ECO:0000256" key="7">
    <source>
        <dbReference type="SAM" id="Phobius"/>
    </source>
</evidence>
<dbReference type="Pfam" id="PF00702">
    <property type="entry name" value="Hydrolase"/>
    <property type="match status" value="1"/>
</dbReference>
<dbReference type="GO" id="GO:0046872">
    <property type="term" value="F:metal ion binding"/>
    <property type="evidence" value="ECO:0007669"/>
    <property type="project" value="UniProtKB-KW"/>
</dbReference>
<protein>
    <submittedName>
        <fullName evidence="9">P-type Cu(+) transporter</fullName>
    </submittedName>
</protein>
<name>A0A915NPA8_9BILA</name>
<organism evidence="8 9">
    <name type="scientific">Meloidogyne floridensis</name>
    <dbReference type="NCBI Taxonomy" id="298350"/>
    <lineage>
        <taxon>Eukaryota</taxon>
        <taxon>Metazoa</taxon>
        <taxon>Ecdysozoa</taxon>
        <taxon>Nematoda</taxon>
        <taxon>Chromadorea</taxon>
        <taxon>Rhabditida</taxon>
        <taxon>Tylenchina</taxon>
        <taxon>Tylenchomorpha</taxon>
        <taxon>Tylenchoidea</taxon>
        <taxon>Meloidogynidae</taxon>
        <taxon>Meloidogyninae</taxon>
        <taxon>Meloidogyne</taxon>
    </lineage>
</organism>
<evidence type="ECO:0000313" key="9">
    <source>
        <dbReference type="WBParaSite" id="scf7180000420650.g5582"/>
    </source>
</evidence>
<dbReference type="GO" id="GO:0005524">
    <property type="term" value="F:ATP binding"/>
    <property type="evidence" value="ECO:0007669"/>
    <property type="project" value="InterPro"/>
</dbReference>
<dbReference type="Gene3D" id="3.40.1110.10">
    <property type="entry name" value="Calcium-transporting ATPase, cytoplasmic domain N"/>
    <property type="match status" value="1"/>
</dbReference>
<sequence length="491" mass="54018">IRTVVFDKTGTLTEGKPRIVRLYSTLPRTHLSLRRLVLLMGTAESSSEHPLGTAIVAFAKNFLKNEHWATVYNFRAVAGSGISCEVSNLTNVEASIISQPSEDNDEWPKVKLTGLSSSDSTNDVEKNVEFLTINQNKILSISEDWNSLEQYTVVIGTESWLSENNIQIDNSIRESLENERQLGNISVLCAINGRIAVVISIVDEVKKEAALVIWALQKMGMNIGIHQVFAEVLPNQKKDKIHQFQVNDNIVAMVGDGVNDSPALAAANVGIAISHGSDVAIESAGIVLVKNNLVDVVGAILLSKKVVRRIRINLFFAFIYNSIGIPLAAGAFSHWGFYIQPWMAAAAMALSSVSVVTSSLMLHNFKKPTERSLSNAEFKRYKKKLPSQETVNVHKGFMQLGQELKQKKGLIEATEADFSLLENGGKKKKKGWFGRLNRGNITRSPPPLNGNGEKSFVDKDASERFLSSENESDDAEGMEVVGTKRFFTVKA</sequence>
<dbReference type="PRINTS" id="PR00120">
    <property type="entry name" value="HATPASE"/>
</dbReference>
<dbReference type="InterPro" id="IPR001757">
    <property type="entry name" value="P_typ_ATPase"/>
</dbReference>
<dbReference type="PRINTS" id="PR00119">
    <property type="entry name" value="CATATPASE"/>
</dbReference>
<evidence type="ECO:0000256" key="4">
    <source>
        <dbReference type="ARBA" id="ARBA00022989"/>
    </source>
</evidence>
<evidence type="ECO:0000313" key="8">
    <source>
        <dbReference type="Proteomes" id="UP000887560"/>
    </source>
</evidence>
<dbReference type="SUPFAM" id="SSF81660">
    <property type="entry name" value="Metal cation-transporting ATPase, ATP-binding domain N"/>
    <property type="match status" value="1"/>
</dbReference>
<keyword evidence="3" id="KW-0479">Metal-binding</keyword>
<dbReference type="PANTHER" id="PTHR46594:SF4">
    <property type="entry name" value="P-TYPE CATION-TRANSPORTING ATPASE"/>
    <property type="match status" value="1"/>
</dbReference>
<comment type="subcellular location">
    <subcellularLocation>
        <location evidence="1">Membrane</location>
    </subcellularLocation>
</comment>
<reference evidence="9" key="1">
    <citation type="submission" date="2022-11" db="UniProtKB">
        <authorList>
            <consortium name="WormBaseParasite"/>
        </authorList>
    </citation>
    <scope>IDENTIFICATION</scope>
</reference>
<dbReference type="Proteomes" id="UP000887560">
    <property type="component" value="Unplaced"/>
</dbReference>
<accession>A0A915NPA8</accession>
<feature type="region of interest" description="Disordered" evidence="6">
    <location>
        <begin position="431"/>
        <end position="478"/>
    </location>
</feature>
<keyword evidence="4 7" id="KW-1133">Transmembrane helix</keyword>
<keyword evidence="8" id="KW-1185">Reference proteome</keyword>
<keyword evidence="2 7" id="KW-0812">Transmembrane</keyword>
<dbReference type="InterPro" id="IPR023214">
    <property type="entry name" value="HAD_sf"/>
</dbReference>
<dbReference type="NCBIfam" id="TIGR01494">
    <property type="entry name" value="ATPase_P-type"/>
    <property type="match status" value="1"/>
</dbReference>
<dbReference type="Gene3D" id="3.40.50.1000">
    <property type="entry name" value="HAD superfamily/HAD-like"/>
    <property type="match status" value="1"/>
</dbReference>
<dbReference type="InterPro" id="IPR018303">
    <property type="entry name" value="ATPase_P-typ_P_site"/>
</dbReference>
<evidence type="ECO:0000256" key="3">
    <source>
        <dbReference type="ARBA" id="ARBA00022723"/>
    </source>
</evidence>
<dbReference type="InterPro" id="IPR036412">
    <property type="entry name" value="HAD-like_sf"/>
</dbReference>
<dbReference type="WBParaSite" id="scf7180000420650.g5582">
    <property type="protein sequence ID" value="scf7180000420650.g5582"/>
    <property type="gene ID" value="scf7180000420650.g5582"/>
</dbReference>
<proteinExistence type="predicted"/>